<organism evidence="2 3">
    <name type="scientific">Araneus ventricosus</name>
    <name type="common">Orbweaver spider</name>
    <name type="synonym">Epeira ventricosa</name>
    <dbReference type="NCBI Taxonomy" id="182803"/>
    <lineage>
        <taxon>Eukaryota</taxon>
        <taxon>Metazoa</taxon>
        <taxon>Ecdysozoa</taxon>
        <taxon>Arthropoda</taxon>
        <taxon>Chelicerata</taxon>
        <taxon>Arachnida</taxon>
        <taxon>Araneae</taxon>
        <taxon>Araneomorphae</taxon>
        <taxon>Entelegynae</taxon>
        <taxon>Araneoidea</taxon>
        <taxon>Araneidae</taxon>
        <taxon>Araneus</taxon>
    </lineage>
</organism>
<proteinExistence type="predicted"/>
<protein>
    <submittedName>
        <fullName evidence="2">Uncharacterized protein</fullName>
    </submittedName>
</protein>
<reference evidence="2 3" key="1">
    <citation type="journal article" date="2019" name="Sci. Rep.">
        <title>Orb-weaving spider Araneus ventricosus genome elucidates the spidroin gene catalogue.</title>
        <authorList>
            <person name="Kono N."/>
            <person name="Nakamura H."/>
            <person name="Ohtoshi R."/>
            <person name="Moran D.A.P."/>
            <person name="Shinohara A."/>
            <person name="Yoshida Y."/>
            <person name="Fujiwara M."/>
            <person name="Mori M."/>
            <person name="Tomita M."/>
            <person name="Arakawa K."/>
        </authorList>
    </citation>
    <scope>NUCLEOTIDE SEQUENCE [LARGE SCALE GENOMIC DNA]</scope>
</reference>
<dbReference type="Proteomes" id="UP000499080">
    <property type="component" value="Unassembled WGS sequence"/>
</dbReference>
<keyword evidence="3" id="KW-1185">Reference proteome</keyword>
<evidence type="ECO:0000256" key="1">
    <source>
        <dbReference type="SAM" id="MobiDB-lite"/>
    </source>
</evidence>
<evidence type="ECO:0000313" key="2">
    <source>
        <dbReference type="EMBL" id="GBO45570.1"/>
    </source>
</evidence>
<feature type="region of interest" description="Disordered" evidence="1">
    <location>
        <begin position="77"/>
        <end position="99"/>
    </location>
</feature>
<dbReference type="EMBL" id="BGPR01072728">
    <property type="protein sequence ID" value="GBO45570.1"/>
    <property type="molecule type" value="Genomic_DNA"/>
</dbReference>
<name>A0A4Y2X9J4_ARAVE</name>
<sequence length="99" mass="11163">MSFSVLVTVLVYYPNNGLVSGTRGEVSRNQEEVTVLDKKTFSYRRVPLFVKFMTVKLNYKKERKKAPLIAISHKNRSLSAPRDAIPSVFPGASETNKKS</sequence>
<evidence type="ECO:0000313" key="3">
    <source>
        <dbReference type="Proteomes" id="UP000499080"/>
    </source>
</evidence>
<comment type="caution">
    <text evidence="2">The sequence shown here is derived from an EMBL/GenBank/DDBJ whole genome shotgun (WGS) entry which is preliminary data.</text>
</comment>
<accession>A0A4Y2X9J4</accession>
<dbReference type="AlphaFoldDB" id="A0A4Y2X9J4"/>
<gene>
    <name evidence="2" type="ORF">AVEN_271463_1</name>
</gene>